<gene>
    <name evidence="1" type="ORF">LCGC14_2547410</name>
</gene>
<comment type="caution">
    <text evidence="1">The sequence shown here is derived from an EMBL/GenBank/DDBJ whole genome shotgun (WGS) entry which is preliminary data.</text>
</comment>
<reference evidence="1" key="1">
    <citation type="journal article" date="2015" name="Nature">
        <title>Complex archaea that bridge the gap between prokaryotes and eukaryotes.</title>
        <authorList>
            <person name="Spang A."/>
            <person name="Saw J.H."/>
            <person name="Jorgensen S.L."/>
            <person name="Zaremba-Niedzwiedzka K."/>
            <person name="Martijn J."/>
            <person name="Lind A.E."/>
            <person name="van Eijk R."/>
            <person name="Schleper C."/>
            <person name="Guy L."/>
            <person name="Ettema T.J."/>
        </authorList>
    </citation>
    <scope>NUCLEOTIDE SEQUENCE</scope>
</reference>
<feature type="non-terminal residue" evidence="1">
    <location>
        <position position="47"/>
    </location>
</feature>
<dbReference type="EMBL" id="LAZR01041722">
    <property type="protein sequence ID" value="KKL11277.1"/>
    <property type="molecule type" value="Genomic_DNA"/>
</dbReference>
<organism evidence="1">
    <name type="scientific">marine sediment metagenome</name>
    <dbReference type="NCBI Taxonomy" id="412755"/>
    <lineage>
        <taxon>unclassified sequences</taxon>
        <taxon>metagenomes</taxon>
        <taxon>ecological metagenomes</taxon>
    </lineage>
</organism>
<name>A0A0F9BBR3_9ZZZZ</name>
<evidence type="ECO:0000313" key="1">
    <source>
        <dbReference type="EMBL" id="KKL11277.1"/>
    </source>
</evidence>
<protein>
    <submittedName>
        <fullName evidence="1">Uncharacterized protein</fullName>
    </submittedName>
</protein>
<dbReference type="AlphaFoldDB" id="A0A0F9BBR3"/>
<accession>A0A0F9BBR3</accession>
<proteinExistence type="predicted"/>
<sequence length="47" mass="5365">MSAPVEKLLRDARIDLILSRIEKDSSVINEVIKHLSSEIRSIKFNSI</sequence>